<protein>
    <submittedName>
        <fullName evidence="2">Uncharacterized protein</fullName>
    </submittedName>
</protein>
<keyword evidence="3" id="KW-1185">Reference proteome</keyword>
<organism evidence="2 3">
    <name type="scientific">Frigoribacterium faeni</name>
    <dbReference type="NCBI Taxonomy" id="145483"/>
    <lineage>
        <taxon>Bacteria</taxon>
        <taxon>Bacillati</taxon>
        <taxon>Actinomycetota</taxon>
        <taxon>Actinomycetes</taxon>
        <taxon>Micrococcales</taxon>
        <taxon>Microbacteriaceae</taxon>
        <taxon>Frigoribacterium</taxon>
    </lineage>
</organism>
<dbReference type="EMBL" id="BJUV01000024">
    <property type="protein sequence ID" value="GEK83970.1"/>
    <property type="molecule type" value="Genomic_DNA"/>
</dbReference>
<evidence type="ECO:0000313" key="3">
    <source>
        <dbReference type="Proteomes" id="UP000321154"/>
    </source>
</evidence>
<dbReference type="Proteomes" id="UP000321154">
    <property type="component" value="Unassembled WGS sequence"/>
</dbReference>
<gene>
    <name evidence="2" type="ORF">FFA01_22790</name>
</gene>
<evidence type="ECO:0000313" key="2">
    <source>
        <dbReference type="EMBL" id="GEK83970.1"/>
    </source>
</evidence>
<comment type="caution">
    <text evidence="2">The sequence shown here is derived from an EMBL/GenBank/DDBJ whole genome shotgun (WGS) entry which is preliminary data.</text>
</comment>
<feature type="region of interest" description="Disordered" evidence="1">
    <location>
        <begin position="1"/>
        <end position="29"/>
    </location>
</feature>
<name>A0ABQ0UR83_9MICO</name>
<reference evidence="2 3" key="1">
    <citation type="submission" date="2019-07" db="EMBL/GenBank/DDBJ databases">
        <title>Whole genome shotgun sequence of Frigoribacterium faeni NBRC 103066.</title>
        <authorList>
            <person name="Hosoyama A."/>
            <person name="Uohara A."/>
            <person name="Ohji S."/>
            <person name="Ichikawa N."/>
        </authorList>
    </citation>
    <scope>NUCLEOTIDE SEQUENCE [LARGE SCALE GENOMIC DNA]</scope>
    <source>
        <strain evidence="2 3">NBRC 103066</strain>
    </source>
</reference>
<accession>A0ABQ0UR83</accession>
<evidence type="ECO:0000256" key="1">
    <source>
        <dbReference type="SAM" id="MobiDB-lite"/>
    </source>
</evidence>
<sequence length="130" mass="13721">MGLCDVGPRGRKLPTPPRKEDARAVPEVGRPGKKGVEVFLLHRKSASRAWSKPVLVGASVLGFVSRDQDISDQDICVAVEGAGGGRARDLPPAPVEAFTHDAGDVAGDGDVFKGAVRVFRECPGRTFSLT</sequence>
<proteinExistence type="predicted"/>